<comment type="caution">
    <text evidence="2">The sequence shown here is derived from an EMBL/GenBank/DDBJ whole genome shotgun (WGS) entry which is preliminary data.</text>
</comment>
<accession>A0A1V9FMF1</accession>
<dbReference type="InterPro" id="IPR011856">
    <property type="entry name" value="tRNA_endonuc-like_dom_sf"/>
</dbReference>
<evidence type="ECO:0000313" key="3">
    <source>
        <dbReference type="Proteomes" id="UP000192796"/>
    </source>
</evidence>
<dbReference type="InterPro" id="IPR007560">
    <property type="entry name" value="Restrct_endonuc_IV_Mrr"/>
</dbReference>
<dbReference type="STRING" id="1703345.A3860_37475"/>
<dbReference type="Gene3D" id="3.40.1350.10">
    <property type="match status" value="1"/>
</dbReference>
<sequence length="290" mass="32969">MVNKGSKDLDWKEYEAITKYIYEALGAGYGIKVKAYGKDCKVQGKSGVKHQVDVLTEQLHGEDYLLTAIECKFLKKKVTKEIVMKLYSIMKDADISSGIIVSTMGFTKDTLTYAEHVGIRLVELKEVEKDDVNGSPTINIGLFEVNTQATITRPIIITIDFGTVQITNEHEIMALRCDSYATILTSEGNKIAFNKYLDAYYKELNDQNQLLKTITIDYPPVKGKLLSKWIDNQPEIEKITFNGFLCKIDASSKKSFQLVDQVWMIMKEIFEKTSYKLSTSGMLFRDREES</sequence>
<gene>
    <name evidence="2" type="ORF">A3860_37475</name>
</gene>
<feature type="domain" description="Restriction endonuclease type IV Mrr" evidence="1">
    <location>
        <begin position="8"/>
        <end position="127"/>
    </location>
</feature>
<dbReference type="GO" id="GO:0009307">
    <property type="term" value="P:DNA restriction-modification system"/>
    <property type="evidence" value="ECO:0007669"/>
    <property type="project" value="InterPro"/>
</dbReference>
<name>A0A1V9FMF1_9BACT</name>
<dbReference type="EMBL" id="LVYD01000078">
    <property type="protein sequence ID" value="OQP59529.1"/>
    <property type="molecule type" value="Genomic_DNA"/>
</dbReference>
<dbReference type="Pfam" id="PF04471">
    <property type="entry name" value="Mrr_cat"/>
    <property type="match status" value="1"/>
</dbReference>
<dbReference type="GO" id="GO:0003677">
    <property type="term" value="F:DNA binding"/>
    <property type="evidence" value="ECO:0007669"/>
    <property type="project" value="InterPro"/>
</dbReference>
<dbReference type="GO" id="GO:0004519">
    <property type="term" value="F:endonuclease activity"/>
    <property type="evidence" value="ECO:0007669"/>
    <property type="project" value="InterPro"/>
</dbReference>
<evidence type="ECO:0000259" key="1">
    <source>
        <dbReference type="Pfam" id="PF04471"/>
    </source>
</evidence>
<evidence type="ECO:0000313" key="2">
    <source>
        <dbReference type="EMBL" id="OQP59529.1"/>
    </source>
</evidence>
<proteinExistence type="predicted"/>
<dbReference type="InterPro" id="IPR011335">
    <property type="entry name" value="Restrct_endonuc-II-like"/>
</dbReference>
<dbReference type="RefSeq" id="WP_081154708.1">
    <property type="nucleotide sequence ID" value="NZ_LVYD01000078.1"/>
</dbReference>
<dbReference type="Proteomes" id="UP000192796">
    <property type="component" value="Unassembled WGS sequence"/>
</dbReference>
<dbReference type="SUPFAM" id="SSF52980">
    <property type="entry name" value="Restriction endonuclease-like"/>
    <property type="match status" value="1"/>
</dbReference>
<protein>
    <recommendedName>
        <fullName evidence="1">Restriction endonuclease type IV Mrr domain-containing protein</fullName>
    </recommendedName>
</protein>
<keyword evidence="3" id="KW-1185">Reference proteome</keyword>
<organism evidence="2 3">
    <name type="scientific">Niastella vici</name>
    <dbReference type="NCBI Taxonomy" id="1703345"/>
    <lineage>
        <taxon>Bacteria</taxon>
        <taxon>Pseudomonadati</taxon>
        <taxon>Bacteroidota</taxon>
        <taxon>Chitinophagia</taxon>
        <taxon>Chitinophagales</taxon>
        <taxon>Chitinophagaceae</taxon>
        <taxon>Niastella</taxon>
    </lineage>
</organism>
<dbReference type="AlphaFoldDB" id="A0A1V9FMF1"/>
<dbReference type="OrthoDB" id="744987at2"/>
<reference evidence="2 3" key="1">
    <citation type="submission" date="2016-03" db="EMBL/GenBank/DDBJ databases">
        <title>Niastella vici sp. nov., isolated from farmland soil.</title>
        <authorList>
            <person name="Chen L."/>
            <person name="Wang D."/>
            <person name="Yang S."/>
            <person name="Wang G."/>
        </authorList>
    </citation>
    <scope>NUCLEOTIDE SEQUENCE [LARGE SCALE GENOMIC DNA]</scope>
    <source>
        <strain evidence="2 3">DJ57</strain>
    </source>
</reference>